<dbReference type="Proteomes" id="UP000189703">
    <property type="component" value="Unplaced"/>
</dbReference>
<gene>
    <name evidence="3" type="primary">LOC104599980</name>
</gene>
<keyword evidence="2" id="KW-1185">Reference proteome</keyword>
<dbReference type="RefSeq" id="XP_010261056.1">
    <property type="nucleotide sequence ID" value="XM_010262754.2"/>
</dbReference>
<dbReference type="Pfam" id="PF15749">
    <property type="entry name" value="MRNIP"/>
    <property type="match status" value="1"/>
</dbReference>
<dbReference type="GO" id="GO:0005634">
    <property type="term" value="C:nucleus"/>
    <property type="evidence" value="ECO:0000318"/>
    <property type="project" value="GO_Central"/>
</dbReference>
<dbReference type="InterPro" id="IPR032739">
    <property type="entry name" value="MRNIP"/>
</dbReference>
<dbReference type="GO" id="GO:0007095">
    <property type="term" value="P:mitotic G2 DNA damage checkpoint signaling"/>
    <property type="evidence" value="ECO:0000318"/>
    <property type="project" value="GO_Central"/>
</dbReference>
<dbReference type="AlphaFoldDB" id="A0A1U8AFB6"/>
<name>A0A1U8AFB6_NELNU</name>
<feature type="region of interest" description="Disordered" evidence="1">
    <location>
        <begin position="146"/>
        <end position="185"/>
    </location>
</feature>
<evidence type="ECO:0000313" key="2">
    <source>
        <dbReference type="Proteomes" id="UP000189703"/>
    </source>
</evidence>
<dbReference type="OrthoDB" id="5960226at2759"/>
<dbReference type="eggNOG" id="ENOG502S2XR">
    <property type="taxonomic scope" value="Eukaryota"/>
</dbReference>
<evidence type="ECO:0000313" key="3">
    <source>
        <dbReference type="RefSeq" id="XP_010261056.1"/>
    </source>
</evidence>
<dbReference type="STRING" id="4432.A0A1U8AFB6"/>
<accession>A0A1U8AFB6</accession>
<organism evidence="2 3">
    <name type="scientific">Nelumbo nucifera</name>
    <name type="common">Sacred lotus</name>
    <dbReference type="NCBI Taxonomy" id="4432"/>
    <lineage>
        <taxon>Eukaryota</taxon>
        <taxon>Viridiplantae</taxon>
        <taxon>Streptophyta</taxon>
        <taxon>Embryophyta</taxon>
        <taxon>Tracheophyta</taxon>
        <taxon>Spermatophyta</taxon>
        <taxon>Magnoliopsida</taxon>
        <taxon>Proteales</taxon>
        <taxon>Nelumbonaceae</taxon>
        <taxon>Nelumbo</taxon>
    </lineage>
</organism>
<dbReference type="OMA" id="HCSELEC"/>
<feature type="compositionally biased region" description="Basic and acidic residues" evidence="1">
    <location>
        <begin position="168"/>
        <end position="178"/>
    </location>
</feature>
<evidence type="ECO:0000256" key="1">
    <source>
        <dbReference type="SAM" id="MobiDB-lite"/>
    </source>
</evidence>
<proteinExistence type="predicted"/>
<reference evidence="3" key="1">
    <citation type="submission" date="2025-08" db="UniProtKB">
        <authorList>
            <consortium name="RefSeq"/>
        </authorList>
    </citation>
    <scope>IDENTIFICATION</scope>
</reference>
<dbReference type="PANTHER" id="PTHR15863:SF2">
    <property type="entry name" value="MRN COMPLEX-INTERACTING PROTEIN"/>
    <property type="match status" value="1"/>
</dbReference>
<sequence>MSTIFIAVQCCQCSTMQVKQQKKSSNKWNCVICNQKQSVWKVFARGYAAKDIRKFVQGFNMSRQFIENRDESLIQTLEEIDDPNSSNSSCSRKRRNDWTEYLDTEDDADAKEELDGNAFEPKIVTELPEEHLKKPKLKKTYPGEFHTIQGSKPLKPVFSNTNTKPKFPHRDDEDEKGKRQLATGRESKWSCYLTEEESDNGILFGREREPLVDLNPWSHAGLENEFNGERVEDEVHPDFT</sequence>
<dbReference type="PANTHER" id="PTHR15863">
    <property type="entry name" value="MRN COMPLEX-INTERACTING PROTEIN"/>
    <property type="match status" value="1"/>
</dbReference>
<dbReference type="InterPro" id="IPR049472">
    <property type="entry name" value="MRNIP_N"/>
</dbReference>
<dbReference type="GO" id="GO:0003682">
    <property type="term" value="F:chromatin binding"/>
    <property type="evidence" value="ECO:0000318"/>
    <property type="project" value="GO_Central"/>
</dbReference>
<dbReference type="GeneID" id="104599980"/>
<protein>
    <submittedName>
        <fullName evidence="3">UPF0544 protein C5orf45 homolog</fullName>
    </submittedName>
</protein>
<dbReference type="KEGG" id="nnu:104599980"/>
<dbReference type="FunCoup" id="A0A1U8AFB6">
    <property type="interactions" value="50"/>
</dbReference>